<protein>
    <submittedName>
        <fullName evidence="1">Uncharacterized protein</fullName>
    </submittedName>
</protein>
<gene>
    <name evidence="1" type="ORF">LCGC14_2170030</name>
</gene>
<comment type="caution">
    <text evidence="1">The sequence shown here is derived from an EMBL/GenBank/DDBJ whole genome shotgun (WGS) entry which is preliminary data.</text>
</comment>
<evidence type="ECO:0000313" key="1">
    <source>
        <dbReference type="EMBL" id="KKL63948.1"/>
    </source>
</evidence>
<sequence>MKTAEHKEKPPTTYDIIIGMIEGCMPNDKDVIVTEKLLDKLLEEYTSQPAVSEVEILGIFKEHALTVTNMNNYNYILGKAAKAIVKRFQSLNVQGEEPPKGESDKFDGIRYYAVSSDEKILAVGSSPDNVYFKAVANGCDSPIVIGPIKPPTPEEK</sequence>
<proteinExistence type="predicted"/>
<name>A0A0F9DQ66_9ZZZZ</name>
<reference evidence="1" key="1">
    <citation type="journal article" date="2015" name="Nature">
        <title>Complex archaea that bridge the gap between prokaryotes and eukaryotes.</title>
        <authorList>
            <person name="Spang A."/>
            <person name="Saw J.H."/>
            <person name="Jorgensen S.L."/>
            <person name="Zaremba-Niedzwiedzka K."/>
            <person name="Martijn J."/>
            <person name="Lind A.E."/>
            <person name="van Eijk R."/>
            <person name="Schleper C."/>
            <person name="Guy L."/>
            <person name="Ettema T.J."/>
        </authorList>
    </citation>
    <scope>NUCLEOTIDE SEQUENCE</scope>
</reference>
<organism evidence="1">
    <name type="scientific">marine sediment metagenome</name>
    <dbReference type="NCBI Taxonomy" id="412755"/>
    <lineage>
        <taxon>unclassified sequences</taxon>
        <taxon>metagenomes</taxon>
        <taxon>ecological metagenomes</taxon>
    </lineage>
</organism>
<accession>A0A0F9DQ66</accession>
<dbReference type="AlphaFoldDB" id="A0A0F9DQ66"/>
<dbReference type="EMBL" id="LAZR01027997">
    <property type="protein sequence ID" value="KKL63948.1"/>
    <property type="molecule type" value="Genomic_DNA"/>
</dbReference>